<dbReference type="PANTHER" id="PTHR45868">
    <property type="entry name" value="HEAVY METAL-ASSOCIATED ISOPRENYLATED PLANT PROTEIN 33-RELATED"/>
    <property type="match status" value="1"/>
</dbReference>
<dbReference type="STRING" id="3821.A0A151T602"/>
<keyword evidence="1" id="KW-0488">Methylation</keyword>
<feature type="region of interest" description="Disordered" evidence="6">
    <location>
        <begin position="153"/>
        <end position="248"/>
    </location>
</feature>
<gene>
    <name evidence="8" type="ORF">KK1_016993</name>
</gene>
<feature type="compositionally biased region" description="Basic and acidic residues" evidence="6">
    <location>
        <begin position="170"/>
        <end position="182"/>
    </location>
</feature>
<feature type="compositionally biased region" description="Low complexity" evidence="6">
    <location>
        <begin position="189"/>
        <end position="198"/>
    </location>
</feature>
<dbReference type="OMA" id="LWPTSME"/>
<dbReference type="PROSITE" id="PS50846">
    <property type="entry name" value="HMA_2"/>
    <property type="match status" value="1"/>
</dbReference>
<evidence type="ECO:0000256" key="5">
    <source>
        <dbReference type="ARBA" id="ARBA00024045"/>
    </source>
</evidence>
<dbReference type="Proteomes" id="UP000075243">
    <property type="component" value="Chromosome 8"/>
</dbReference>
<protein>
    <recommendedName>
        <fullName evidence="7">HMA domain-containing protein</fullName>
    </recommendedName>
</protein>
<evidence type="ECO:0000313" key="9">
    <source>
        <dbReference type="Proteomes" id="UP000075243"/>
    </source>
</evidence>
<evidence type="ECO:0000313" key="8">
    <source>
        <dbReference type="EMBL" id="KYP62460.1"/>
    </source>
</evidence>
<dbReference type="GO" id="GO:0046872">
    <property type="term" value="F:metal ion binding"/>
    <property type="evidence" value="ECO:0007669"/>
    <property type="project" value="UniProtKB-KW"/>
</dbReference>
<reference evidence="8 9" key="1">
    <citation type="journal article" date="2012" name="Nat. Biotechnol.">
        <title>Draft genome sequence of pigeonpea (Cajanus cajan), an orphan legume crop of resource-poor farmers.</title>
        <authorList>
            <person name="Varshney R.K."/>
            <person name="Chen W."/>
            <person name="Li Y."/>
            <person name="Bharti A.K."/>
            <person name="Saxena R.K."/>
            <person name="Schlueter J.A."/>
            <person name="Donoghue M.T."/>
            <person name="Azam S."/>
            <person name="Fan G."/>
            <person name="Whaley A.M."/>
            <person name="Farmer A.D."/>
            <person name="Sheridan J."/>
            <person name="Iwata A."/>
            <person name="Tuteja R."/>
            <person name="Penmetsa R.V."/>
            <person name="Wu W."/>
            <person name="Upadhyaya H.D."/>
            <person name="Yang S.P."/>
            <person name="Shah T."/>
            <person name="Saxena K.B."/>
            <person name="Michael T."/>
            <person name="McCombie W.R."/>
            <person name="Yang B."/>
            <person name="Zhang G."/>
            <person name="Yang H."/>
            <person name="Wang J."/>
            <person name="Spillane C."/>
            <person name="Cook D.R."/>
            <person name="May G.D."/>
            <person name="Xu X."/>
            <person name="Jackson S.A."/>
        </authorList>
    </citation>
    <scope>NUCLEOTIDE SEQUENCE [LARGE SCALE GENOMIC DNA]</scope>
    <source>
        <strain evidence="9">cv. Asha</strain>
    </source>
</reference>
<dbReference type="CDD" id="cd00371">
    <property type="entry name" value="HMA"/>
    <property type="match status" value="1"/>
</dbReference>
<dbReference type="EMBL" id="CM003610">
    <property type="protein sequence ID" value="KYP62460.1"/>
    <property type="molecule type" value="Genomic_DNA"/>
</dbReference>
<dbReference type="Pfam" id="PF00403">
    <property type="entry name" value="HMA"/>
    <property type="match status" value="1"/>
</dbReference>
<keyword evidence="3" id="KW-0449">Lipoprotein</keyword>
<evidence type="ECO:0000256" key="4">
    <source>
        <dbReference type="ARBA" id="ARBA00023289"/>
    </source>
</evidence>
<organism evidence="8 9">
    <name type="scientific">Cajanus cajan</name>
    <name type="common">Pigeon pea</name>
    <name type="synonym">Cajanus indicus</name>
    <dbReference type="NCBI Taxonomy" id="3821"/>
    <lineage>
        <taxon>Eukaryota</taxon>
        <taxon>Viridiplantae</taxon>
        <taxon>Streptophyta</taxon>
        <taxon>Embryophyta</taxon>
        <taxon>Tracheophyta</taxon>
        <taxon>Spermatophyta</taxon>
        <taxon>Magnoliopsida</taxon>
        <taxon>eudicotyledons</taxon>
        <taxon>Gunneridae</taxon>
        <taxon>Pentapetalae</taxon>
        <taxon>rosids</taxon>
        <taxon>fabids</taxon>
        <taxon>Fabales</taxon>
        <taxon>Fabaceae</taxon>
        <taxon>Papilionoideae</taxon>
        <taxon>50 kb inversion clade</taxon>
        <taxon>NPAAA clade</taxon>
        <taxon>indigoferoid/millettioid clade</taxon>
        <taxon>Phaseoleae</taxon>
        <taxon>Cajanus</taxon>
    </lineage>
</organism>
<dbReference type="PANTHER" id="PTHR45868:SF86">
    <property type="entry name" value="HMA DOMAIN-CONTAINING PROTEIN"/>
    <property type="match status" value="1"/>
</dbReference>
<evidence type="ECO:0000256" key="3">
    <source>
        <dbReference type="ARBA" id="ARBA00023288"/>
    </source>
</evidence>
<dbReference type="FunFam" id="3.30.70.100:FF:000008">
    <property type="entry name" value="Copper transport protein ATOX1"/>
    <property type="match status" value="1"/>
</dbReference>
<feature type="domain" description="HMA" evidence="7">
    <location>
        <begin position="86"/>
        <end position="149"/>
    </location>
</feature>
<proteinExistence type="inferred from homology"/>
<evidence type="ECO:0000256" key="6">
    <source>
        <dbReference type="SAM" id="MobiDB-lite"/>
    </source>
</evidence>
<evidence type="ECO:0000256" key="2">
    <source>
        <dbReference type="ARBA" id="ARBA00022723"/>
    </source>
</evidence>
<dbReference type="Gene3D" id="3.30.70.100">
    <property type="match status" value="1"/>
</dbReference>
<dbReference type="Gramene" id="C.cajan_16510.t">
    <property type="protein sequence ID" value="C.cajan_16510.t"/>
    <property type="gene ID" value="C.cajan_16510"/>
</dbReference>
<accession>A0A151T602</accession>
<keyword evidence="2" id="KW-0479">Metal-binding</keyword>
<keyword evidence="4" id="KW-0636">Prenylation</keyword>
<comment type="similarity">
    <text evidence="5">Belongs to the HIPP family.</text>
</comment>
<evidence type="ECO:0000256" key="1">
    <source>
        <dbReference type="ARBA" id="ARBA00022481"/>
    </source>
</evidence>
<dbReference type="InterPro" id="IPR006121">
    <property type="entry name" value="HMA_dom"/>
</dbReference>
<keyword evidence="9" id="KW-1185">Reference proteome</keyword>
<dbReference type="SUPFAM" id="SSF55008">
    <property type="entry name" value="HMA, heavy metal-associated domain"/>
    <property type="match status" value="1"/>
</dbReference>
<dbReference type="InterPro" id="IPR036163">
    <property type="entry name" value="HMA_dom_sf"/>
</dbReference>
<evidence type="ECO:0000259" key="7">
    <source>
        <dbReference type="PROSITE" id="PS50846"/>
    </source>
</evidence>
<name>A0A151T602_CAJCA</name>
<dbReference type="AlphaFoldDB" id="A0A151T602"/>
<sequence length="335" mass="36277">MQCPSVIVTLYFDSHLSLPAHFAPQQSAHSQVHSWHFPFFLYPTHTPSSFPPSNSPIPSIFHSTTSTSLSLMDAKPPQLASQPLNYQTWFLKVSIHCEGCRRKVKKVLKSIDGVFTATIDQQQQKVTVTGSVSVETLLRKLVRAGKHAEIWPESLNGDGKISGKGGNKNKKNEAKEPLKNKGTENVTTSSSKCNSENKSSNKKAGDNSPEKPPSGVQAPAEGGGGGSGKKKKKVQSGGNGLSSASTAAPAHTGMQFQDLVGQVNETCQQQSFSYPETGYPPMVYVASYNRFYPSYYVPSSPYVYAGLQDGYHFQSAPLVSFEIFSDENANGCSVM</sequence>